<reference evidence="1" key="1">
    <citation type="submission" date="2021-01" db="EMBL/GenBank/DDBJ databases">
        <authorList>
            <consortium name="Genoscope - CEA"/>
            <person name="William W."/>
        </authorList>
    </citation>
    <scope>NUCLEOTIDE SEQUENCE</scope>
</reference>
<dbReference type="OMA" id="GFMENNF"/>
<organism evidence="1 2">
    <name type="scientific">Paramecium primaurelia</name>
    <dbReference type="NCBI Taxonomy" id="5886"/>
    <lineage>
        <taxon>Eukaryota</taxon>
        <taxon>Sar</taxon>
        <taxon>Alveolata</taxon>
        <taxon>Ciliophora</taxon>
        <taxon>Intramacronucleata</taxon>
        <taxon>Oligohymenophorea</taxon>
        <taxon>Peniculida</taxon>
        <taxon>Parameciidae</taxon>
        <taxon>Paramecium</taxon>
    </lineage>
</organism>
<name>A0A8S1P002_PARPR</name>
<accession>A0A8S1P002</accession>
<protein>
    <submittedName>
        <fullName evidence="1">Uncharacterized protein</fullName>
    </submittedName>
</protein>
<gene>
    <name evidence="1" type="ORF">PPRIM_AZ9-3.1.T1010134</name>
</gene>
<dbReference type="AlphaFoldDB" id="A0A8S1P002"/>
<comment type="caution">
    <text evidence="1">The sequence shown here is derived from an EMBL/GenBank/DDBJ whole genome shotgun (WGS) entry which is preliminary data.</text>
</comment>
<evidence type="ECO:0000313" key="1">
    <source>
        <dbReference type="EMBL" id="CAD8096521.1"/>
    </source>
</evidence>
<dbReference type="Proteomes" id="UP000688137">
    <property type="component" value="Unassembled WGS sequence"/>
</dbReference>
<sequence length="643" mass="76690">MRSLICRFRFAYILNEKTRFFEVDLKNKLFLLNQTQKENLRDSCKGLECKDDFVKNLHQNILLNAPKFKSFFAIKSIMYYYLQNGCNNQELWKELGKRLIVLFNQNKDFDNPTCLAQLAYIFGQLRRKHYLQDKDDIILYQQCSNLLVERIPNFLKVQSSQNITHIIALIQQYEIQHEYVSKIVEILLIQQSFINFSIIDIYHLLWSLVSGSNKYLIQFSIQLLENEQIIQRIKSDFNTLKEDQQAKLLIALGQFRFNDKDCIDQIVKDLKIFSTNSLLSLLSKYLKNPMHQISNQYRIVIALKEQFDEYFQMEDKDLLNSIMGIKILLFIPSQINHEIRQQFQKSIKVYEQFILNNIEHFPNESLVDILYMASLFDSEKLIIEKVQNQIKNFNMNLLDSITFLYCIEKYSNLFHQQINDCITAIINIHAHEIQNLNYTKHIQFVIALQLLEDQFPMVKVLQAYADEKKLQQKLIETIKKDQIEKFIQNFQFKRQFKYFQGFMENNFEYNLFIFEKQGILKYIKESRVGCYLVDFRIWDINLENVNISELKQMQKNIDLQTEFLEVKQDKYDDVAIDRKNEIDNAFIEIDGSCHYDIRLDEVTQTVYKKKILKKYQINLKSIALNENRGINNSLQTILDIIGK</sequence>
<proteinExistence type="predicted"/>
<keyword evidence="2" id="KW-1185">Reference proteome</keyword>
<dbReference type="EMBL" id="CAJJDM010000104">
    <property type="protein sequence ID" value="CAD8096521.1"/>
    <property type="molecule type" value="Genomic_DNA"/>
</dbReference>
<evidence type="ECO:0000313" key="2">
    <source>
        <dbReference type="Proteomes" id="UP000688137"/>
    </source>
</evidence>